<gene>
    <name evidence="2" type="ORF">SAMN05216347_10151</name>
</gene>
<dbReference type="Proteomes" id="UP000183816">
    <property type="component" value="Unassembled WGS sequence"/>
</dbReference>
<name>A0A1H0JJ39_STREI</name>
<dbReference type="InterPro" id="IPR027417">
    <property type="entry name" value="P-loop_NTPase"/>
</dbReference>
<proteinExistence type="predicted"/>
<evidence type="ECO:0000313" key="3">
    <source>
        <dbReference type="Proteomes" id="UP000183816"/>
    </source>
</evidence>
<dbReference type="Pfam" id="PF13521">
    <property type="entry name" value="AAA_28"/>
    <property type="match status" value="1"/>
</dbReference>
<dbReference type="SUPFAM" id="SSF52540">
    <property type="entry name" value="P-loop containing nucleoside triphosphate hydrolases"/>
    <property type="match status" value="1"/>
</dbReference>
<dbReference type="RefSeq" id="WP_074481362.1">
    <property type="nucleotide sequence ID" value="NZ_FNJK01000001.1"/>
</dbReference>
<dbReference type="OrthoDB" id="4523277at2"/>
<feature type="domain" description="NadR/Ttd14 AAA" evidence="1">
    <location>
        <begin position="7"/>
        <end position="201"/>
    </location>
</feature>
<sequence length="258" mass="29516">MYKREIRLVISGTYSTGKTTTATALSIATGIPLINALSAREILTEIYPGRRFQDMNATELMTLGLKRFEERIREEAILYKENSSFISDGSVLNEWIYGTVRLKIGLNPGAKFIHRLSKAILGIPGKNFYRKYMDAYGQVAKIHSKMWYTDVVHLPVEFEMDPDGHRPVSEKYRTLSDIEIQEGFMAIGKKPELVTGSQEERLEKIIKHYDLPIVVPIKEAVAKAEEIIANNREAVSKRIIEQYKEPSLKEKVKFLTEF</sequence>
<evidence type="ECO:0000313" key="2">
    <source>
        <dbReference type="EMBL" id="SDO43787.1"/>
    </source>
</evidence>
<evidence type="ECO:0000259" key="1">
    <source>
        <dbReference type="Pfam" id="PF13521"/>
    </source>
</evidence>
<dbReference type="Gene3D" id="3.40.50.300">
    <property type="entry name" value="P-loop containing nucleotide triphosphate hydrolases"/>
    <property type="match status" value="1"/>
</dbReference>
<dbReference type="EMBL" id="FNJK01000001">
    <property type="protein sequence ID" value="SDO43787.1"/>
    <property type="molecule type" value="Genomic_DNA"/>
</dbReference>
<accession>A0A1H0JJ39</accession>
<protein>
    <submittedName>
        <fullName evidence="2">AAA domain-containing protein</fullName>
    </submittedName>
</protein>
<organism evidence="2 3">
    <name type="scientific">Streptococcus equinus</name>
    <name type="common">Streptococcus bovis</name>
    <dbReference type="NCBI Taxonomy" id="1335"/>
    <lineage>
        <taxon>Bacteria</taxon>
        <taxon>Bacillati</taxon>
        <taxon>Bacillota</taxon>
        <taxon>Bacilli</taxon>
        <taxon>Lactobacillales</taxon>
        <taxon>Streptococcaceae</taxon>
        <taxon>Streptococcus</taxon>
    </lineage>
</organism>
<dbReference type="AlphaFoldDB" id="A0A1H0JJ39"/>
<dbReference type="InterPro" id="IPR038727">
    <property type="entry name" value="NadR/Ttd14_AAA_dom"/>
</dbReference>
<reference evidence="2 3" key="1">
    <citation type="submission" date="2016-10" db="EMBL/GenBank/DDBJ databases">
        <authorList>
            <person name="de Groot N.N."/>
        </authorList>
    </citation>
    <scope>NUCLEOTIDE SEQUENCE [LARGE SCALE GENOMIC DNA]</scope>
    <source>
        <strain evidence="2 3">Sb04</strain>
    </source>
</reference>